<evidence type="ECO:0000313" key="8">
    <source>
        <dbReference type="EMBL" id="CAK1245014.1"/>
    </source>
</evidence>
<protein>
    <submittedName>
        <fullName evidence="8">Includes phage integrase (FimB)</fullName>
    </submittedName>
</protein>
<evidence type="ECO:0000256" key="1">
    <source>
        <dbReference type="ARBA" id="ARBA00008857"/>
    </source>
</evidence>
<dbReference type="Pfam" id="PF14659">
    <property type="entry name" value="Phage_int_SAM_3"/>
    <property type="match status" value="1"/>
</dbReference>
<dbReference type="InterPro" id="IPR044068">
    <property type="entry name" value="CB"/>
</dbReference>
<sequence length="248" mass="28350">MASIYKQGKAWTVKLSIPLGNGVYTSKYETGFRTKNEAKVYANKLEEEKKSGTVIETKVDTTNFADYFDEWFETYKLNSISPSTASLYQYTSKVLHSNFEKPIGLITRKEFQAFLNNFGQDKAKTTVKKVRSHIRQALSSARHDGLSDNDFTEDTVLIFGNKGRKAVDKYWNKKDVDKVVAALDTENSLNDIMIYTALQTGARFSEITGLSPSDIDKKELTMSITKAWNEKQKKYTQQRMNNLKEQLK</sequence>
<feature type="domain" description="Core-binding (CB)" evidence="7">
    <location>
        <begin position="62"/>
        <end position="142"/>
    </location>
</feature>
<keyword evidence="4" id="KW-0233">DNA recombination</keyword>
<dbReference type="SUPFAM" id="SSF56349">
    <property type="entry name" value="DNA breaking-rejoining enzymes"/>
    <property type="match status" value="1"/>
</dbReference>
<evidence type="ECO:0000256" key="5">
    <source>
        <dbReference type="PROSITE-ProRule" id="PRU01248"/>
    </source>
</evidence>
<dbReference type="PROSITE" id="PS51898">
    <property type="entry name" value="TYR_RECOMBINASE"/>
    <property type="match status" value="1"/>
</dbReference>
<evidence type="ECO:0000313" key="9">
    <source>
        <dbReference type="Proteomes" id="UP001314261"/>
    </source>
</evidence>
<accession>A0ABN9YX34</accession>
<gene>
    <name evidence="8" type="ORF">R54839_PPFHFPJH_01075</name>
</gene>
<dbReference type="InterPro" id="IPR004107">
    <property type="entry name" value="Integrase_SAM-like_N"/>
</dbReference>
<keyword evidence="3 5" id="KW-0238">DNA-binding</keyword>
<keyword evidence="2" id="KW-0229">DNA integration</keyword>
<dbReference type="RefSeq" id="WP_187753510.1">
    <property type="nucleotide sequence ID" value="NZ_CAUZLK010000002.1"/>
</dbReference>
<evidence type="ECO:0000259" key="6">
    <source>
        <dbReference type="PROSITE" id="PS51898"/>
    </source>
</evidence>
<comment type="caution">
    <text evidence="8">The sequence shown here is derived from an EMBL/GenBank/DDBJ whole genome shotgun (WGS) entry which is preliminary data.</text>
</comment>
<dbReference type="Gene3D" id="1.10.150.130">
    <property type="match status" value="1"/>
</dbReference>
<dbReference type="EMBL" id="CAUZLR010000006">
    <property type="protein sequence ID" value="CAK1245014.1"/>
    <property type="molecule type" value="Genomic_DNA"/>
</dbReference>
<organism evidence="8 9">
    <name type="scientific">Fructobacillus fructosus</name>
    <dbReference type="NCBI Taxonomy" id="1631"/>
    <lineage>
        <taxon>Bacteria</taxon>
        <taxon>Bacillati</taxon>
        <taxon>Bacillota</taxon>
        <taxon>Bacilli</taxon>
        <taxon>Lactobacillales</taxon>
        <taxon>Lactobacillaceae</taxon>
        <taxon>Fructobacillus</taxon>
    </lineage>
</organism>
<keyword evidence="9" id="KW-1185">Reference proteome</keyword>
<dbReference type="InterPro" id="IPR010998">
    <property type="entry name" value="Integrase_recombinase_N"/>
</dbReference>
<feature type="domain" description="Tyr recombinase" evidence="6">
    <location>
        <begin position="166"/>
        <end position="248"/>
    </location>
</feature>
<evidence type="ECO:0000259" key="7">
    <source>
        <dbReference type="PROSITE" id="PS51900"/>
    </source>
</evidence>
<evidence type="ECO:0000256" key="2">
    <source>
        <dbReference type="ARBA" id="ARBA00022908"/>
    </source>
</evidence>
<dbReference type="InterPro" id="IPR011010">
    <property type="entry name" value="DNA_brk_join_enz"/>
</dbReference>
<dbReference type="PANTHER" id="PTHR30629">
    <property type="entry name" value="PROPHAGE INTEGRASE"/>
    <property type="match status" value="1"/>
</dbReference>
<dbReference type="PROSITE" id="PS51900">
    <property type="entry name" value="CB"/>
    <property type="match status" value="1"/>
</dbReference>
<name>A0ABN9YX34_9LACO</name>
<evidence type="ECO:0000256" key="3">
    <source>
        <dbReference type="ARBA" id="ARBA00023125"/>
    </source>
</evidence>
<evidence type="ECO:0000256" key="4">
    <source>
        <dbReference type="ARBA" id="ARBA00023172"/>
    </source>
</evidence>
<dbReference type="InterPro" id="IPR002104">
    <property type="entry name" value="Integrase_catalytic"/>
</dbReference>
<comment type="similarity">
    <text evidence="1">Belongs to the 'phage' integrase family.</text>
</comment>
<dbReference type="InterPro" id="IPR050808">
    <property type="entry name" value="Phage_Integrase"/>
</dbReference>
<proteinExistence type="inferred from homology"/>
<dbReference type="Gene3D" id="1.10.443.10">
    <property type="entry name" value="Intergrase catalytic core"/>
    <property type="match status" value="1"/>
</dbReference>
<dbReference type="Proteomes" id="UP001314261">
    <property type="component" value="Unassembled WGS sequence"/>
</dbReference>
<dbReference type="InterPro" id="IPR013762">
    <property type="entry name" value="Integrase-like_cat_sf"/>
</dbReference>
<dbReference type="PANTHER" id="PTHR30629:SF2">
    <property type="entry name" value="PROPHAGE INTEGRASE INTS-RELATED"/>
    <property type="match status" value="1"/>
</dbReference>
<reference evidence="8 9" key="1">
    <citation type="submission" date="2023-10" db="EMBL/GenBank/DDBJ databases">
        <authorList>
            <person name="Botero Cardona J."/>
        </authorList>
    </citation>
    <scope>NUCLEOTIDE SEQUENCE [LARGE SCALE GENOMIC DNA]</scope>
    <source>
        <strain evidence="8 9">R-54839</strain>
    </source>
</reference>